<dbReference type="EMBL" id="JAWRCO010000002">
    <property type="protein sequence ID" value="MDW6004722.1"/>
    <property type="molecule type" value="Genomic_DNA"/>
</dbReference>
<organism evidence="2 3">
    <name type="scientific">Vibrio mangrovi</name>
    <dbReference type="NCBI Taxonomy" id="474394"/>
    <lineage>
        <taxon>Bacteria</taxon>
        <taxon>Pseudomonadati</taxon>
        <taxon>Pseudomonadota</taxon>
        <taxon>Gammaproteobacteria</taxon>
        <taxon>Vibrionales</taxon>
        <taxon>Vibrionaceae</taxon>
        <taxon>Vibrio</taxon>
    </lineage>
</organism>
<reference evidence="2 3" key="1">
    <citation type="submission" date="2017-05" db="EMBL/GenBank/DDBJ databases">
        <authorList>
            <person name="Song R."/>
            <person name="Chenine A.L."/>
            <person name="Ruprecht R.M."/>
        </authorList>
    </citation>
    <scope>NUCLEOTIDE SEQUENCE [LARGE SCALE GENOMIC DNA]</scope>
    <source>
        <strain evidence="2 3">CECT 7927</strain>
    </source>
</reference>
<dbReference type="AlphaFoldDB" id="A0A1Y6IY91"/>
<dbReference type="RefSeq" id="WP_087481052.1">
    <property type="nucleotide sequence ID" value="NZ_AP024884.1"/>
</dbReference>
<gene>
    <name evidence="1" type="ORF">SBX37_17840</name>
    <name evidence="2" type="ORF">VIM7927_02290</name>
</gene>
<evidence type="ECO:0000313" key="1">
    <source>
        <dbReference type="EMBL" id="MDW6004722.1"/>
    </source>
</evidence>
<evidence type="ECO:0000313" key="4">
    <source>
        <dbReference type="Proteomes" id="UP001283366"/>
    </source>
</evidence>
<protein>
    <submittedName>
        <fullName evidence="2">Uncharacterized protein</fullName>
    </submittedName>
</protein>
<dbReference type="EMBL" id="FXXI01000003">
    <property type="protein sequence ID" value="SMS01013.1"/>
    <property type="molecule type" value="Genomic_DNA"/>
</dbReference>
<sequence>MGIEQAVSELVVASNTLTQIVEDKIGDIDQKVLSAQRSVEHFIADAKLGYPYFNLFNNATLGRLEADGTTPSGFYIWTQGISVQLEVMQETDSSWWELPGLFVRATIKWSTPTGKKYGSLWAKGQGHKASNSPYYIKTTRGFDYRIVKNDGAERFQIGWETGKRLLDLSATEWTTAAPLTYQSTQSEAICSFYIPDDQPAGEFVVDLRNIFVNLGDSDRWTLGLNEITSFPYATLADINKG</sequence>
<accession>A0A1Y6IY91</accession>
<dbReference type="Proteomes" id="UP001283366">
    <property type="component" value="Unassembled WGS sequence"/>
</dbReference>
<reference evidence="1 4" key="2">
    <citation type="submission" date="2023-11" db="EMBL/GenBank/DDBJ databases">
        <title>Plant-associative lifestyle of Vibrio porteresiae and its evolutionary dynamics.</title>
        <authorList>
            <person name="Rameshkumar N."/>
            <person name="Kirti K."/>
        </authorList>
    </citation>
    <scope>NUCLEOTIDE SEQUENCE [LARGE SCALE GENOMIC DNA]</scope>
    <source>
        <strain evidence="1 4">MSSRF38</strain>
    </source>
</reference>
<dbReference type="OrthoDB" id="6301938at2"/>
<evidence type="ECO:0000313" key="2">
    <source>
        <dbReference type="EMBL" id="SMS01013.1"/>
    </source>
</evidence>
<dbReference type="Proteomes" id="UP000196125">
    <property type="component" value="Unassembled WGS sequence"/>
</dbReference>
<proteinExistence type="predicted"/>
<evidence type="ECO:0000313" key="3">
    <source>
        <dbReference type="Proteomes" id="UP000196125"/>
    </source>
</evidence>
<keyword evidence="4" id="KW-1185">Reference proteome</keyword>
<name>A0A1Y6IY91_9VIBR</name>